<reference evidence="1 2" key="1">
    <citation type="submission" date="2019-08" db="EMBL/GenBank/DDBJ databases">
        <title>Deep-cultivation of Planctomycetes and their phenomic and genomic characterization uncovers novel biology.</title>
        <authorList>
            <person name="Wiegand S."/>
            <person name="Jogler M."/>
            <person name="Boedeker C."/>
            <person name="Pinto D."/>
            <person name="Vollmers J."/>
            <person name="Rivas-Marin E."/>
            <person name="Kohn T."/>
            <person name="Peeters S.H."/>
            <person name="Heuer A."/>
            <person name="Rast P."/>
            <person name="Oberbeckmann S."/>
            <person name="Bunk B."/>
            <person name="Jeske O."/>
            <person name="Meyerdierks A."/>
            <person name="Storesund J.E."/>
            <person name="Kallscheuer N."/>
            <person name="Luecker S."/>
            <person name="Lage O.M."/>
            <person name="Pohl T."/>
            <person name="Merkel B.J."/>
            <person name="Hornburger P."/>
            <person name="Mueller R.-W."/>
            <person name="Bruemmer F."/>
            <person name="Labrenz M."/>
            <person name="Spormann A.M."/>
            <person name="Op den Camp H."/>
            <person name="Overmann J."/>
            <person name="Amann R."/>
            <person name="Jetten M.S.M."/>
            <person name="Mascher T."/>
            <person name="Medema M.H."/>
            <person name="Devos D.P."/>
            <person name="Kaster A.-K."/>
            <person name="Ovreas L."/>
            <person name="Rohde M."/>
            <person name="Galperin M.Y."/>
            <person name="Jogler C."/>
        </authorList>
    </citation>
    <scope>NUCLEOTIDE SEQUENCE [LARGE SCALE GENOMIC DNA]</scope>
    <source>
        <strain evidence="1 2">OJF2</strain>
    </source>
</reference>
<dbReference type="KEGG" id="agv:OJF2_60360"/>
<accession>A0A5B9WBN7</accession>
<dbReference type="AlphaFoldDB" id="A0A5B9WBN7"/>
<dbReference type="EMBL" id="CP042997">
    <property type="protein sequence ID" value="QEH37445.1"/>
    <property type="molecule type" value="Genomic_DNA"/>
</dbReference>
<proteinExistence type="predicted"/>
<protein>
    <submittedName>
        <fullName evidence="1">Uncharacterized protein</fullName>
    </submittedName>
</protein>
<dbReference type="Proteomes" id="UP000324233">
    <property type="component" value="Chromosome"/>
</dbReference>
<name>A0A5B9WBN7_9BACT</name>
<evidence type="ECO:0000313" key="2">
    <source>
        <dbReference type="Proteomes" id="UP000324233"/>
    </source>
</evidence>
<evidence type="ECO:0000313" key="1">
    <source>
        <dbReference type="EMBL" id="QEH37445.1"/>
    </source>
</evidence>
<gene>
    <name evidence="1" type="ORF">OJF2_60360</name>
</gene>
<keyword evidence="2" id="KW-1185">Reference proteome</keyword>
<sequence>MSPSDWTEEQWQPIDEDLFAGRPLMAVKRIRQQTGSGLHAAGEVMRARYESLRRSDPDRFQQTDAEYWAGWYS</sequence>
<organism evidence="1 2">
    <name type="scientific">Aquisphaera giovannonii</name>
    <dbReference type="NCBI Taxonomy" id="406548"/>
    <lineage>
        <taxon>Bacteria</taxon>
        <taxon>Pseudomonadati</taxon>
        <taxon>Planctomycetota</taxon>
        <taxon>Planctomycetia</taxon>
        <taxon>Isosphaerales</taxon>
        <taxon>Isosphaeraceae</taxon>
        <taxon>Aquisphaera</taxon>
    </lineage>
</organism>